<evidence type="ECO:0000256" key="1">
    <source>
        <dbReference type="SAM" id="Phobius"/>
    </source>
</evidence>
<proteinExistence type="predicted"/>
<name>A0A1F4VF93_UNCKA</name>
<feature type="transmembrane region" description="Helical" evidence="1">
    <location>
        <begin position="88"/>
        <end position="110"/>
    </location>
</feature>
<keyword evidence="1" id="KW-1133">Transmembrane helix</keyword>
<sequence>MYDTSGTYPTISACIAAGCASAAPPPGDALSGSGALPSPLDPGGLIERIVLFLIPIAILIALFRIIQGGYLIITSEGSETKISEGKEILTSAVVGLIFSLAGLAVLRVLINTFIGI</sequence>
<feature type="transmembrane region" description="Helical" evidence="1">
    <location>
        <begin position="46"/>
        <end position="67"/>
    </location>
</feature>
<evidence type="ECO:0000313" key="2">
    <source>
        <dbReference type="EMBL" id="OGC55931.1"/>
    </source>
</evidence>
<gene>
    <name evidence="2" type="ORF">A3A78_02735</name>
</gene>
<evidence type="ECO:0000313" key="3">
    <source>
        <dbReference type="Proteomes" id="UP000176504"/>
    </source>
</evidence>
<dbReference type="AlphaFoldDB" id="A0A1F4VF93"/>
<accession>A0A1F4VF93</accession>
<keyword evidence="1" id="KW-0812">Transmembrane</keyword>
<reference evidence="2 3" key="1">
    <citation type="journal article" date="2016" name="Nat. Commun.">
        <title>Thousands of microbial genomes shed light on interconnected biogeochemical processes in an aquifer system.</title>
        <authorList>
            <person name="Anantharaman K."/>
            <person name="Brown C.T."/>
            <person name="Hug L.A."/>
            <person name="Sharon I."/>
            <person name="Castelle C.J."/>
            <person name="Probst A.J."/>
            <person name="Thomas B.C."/>
            <person name="Singh A."/>
            <person name="Wilkins M.J."/>
            <person name="Karaoz U."/>
            <person name="Brodie E.L."/>
            <person name="Williams K.H."/>
            <person name="Hubbard S.S."/>
            <person name="Banfield J.F."/>
        </authorList>
    </citation>
    <scope>NUCLEOTIDE SEQUENCE [LARGE SCALE GENOMIC DNA]</scope>
</reference>
<dbReference type="EMBL" id="MEVI01000001">
    <property type="protein sequence ID" value="OGC55931.1"/>
    <property type="molecule type" value="Genomic_DNA"/>
</dbReference>
<keyword evidence="1" id="KW-0472">Membrane</keyword>
<organism evidence="2 3">
    <name type="scientific">candidate division WWE3 bacterium RIFCSPLOWO2_01_FULL_41_18</name>
    <dbReference type="NCBI Taxonomy" id="1802625"/>
    <lineage>
        <taxon>Bacteria</taxon>
        <taxon>Katanobacteria</taxon>
    </lineage>
</organism>
<dbReference type="Proteomes" id="UP000176504">
    <property type="component" value="Unassembled WGS sequence"/>
</dbReference>
<comment type="caution">
    <text evidence="2">The sequence shown here is derived from an EMBL/GenBank/DDBJ whole genome shotgun (WGS) entry which is preliminary data.</text>
</comment>
<protein>
    <submittedName>
        <fullName evidence="2">Uncharacterized protein</fullName>
    </submittedName>
</protein>